<keyword evidence="10" id="KW-1185">Reference proteome</keyword>
<keyword evidence="2" id="KW-0812">Transmembrane</keyword>
<dbReference type="OrthoDB" id="10043391at2759"/>
<evidence type="ECO:0000313" key="10">
    <source>
        <dbReference type="Proteomes" id="UP000887568"/>
    </source>
</evidence>
<dbReference type="InterPro" id="IPR051836">
    <property type="entry name" value="Kremen_rcpt"/>
</dbReference>
<sequence length="126" mass="13977">MVQTRRRDEGGTGAILVILVVLLLVAQLPRVLGQPGYLGCYEDSKDDRALGGPSWKDVIEQSWEWCIHSCVSYQYMGLEFGNECFCGRNVDYGRHGSRSGCTMACEGNSSETCGGRNRIEVYRGET</sequence>
<keyword evidence="6" id="KW-0325">Glycoprotein</keyword>
<dbReference type="RefSeq" id="XP_038050906.1">
    <property type="nucleotide sequence ID" value="XM_038194978.1"/>
</dbReference>
<dbReference type="Proteomes" id="UP000887568">
    <property type="component" value="Unplaced"/>
</dbReference>
<dbReference type="GeneID" id="119724058"/>
<dbReference type="Pfam" id="PF01822">
    <property type="entry name" value="WSC"/>
    <property type="match status" value="1"/>
</dbReference>
<feature type="chain" id="PRO_5036724132" description="WSC domain-containing protein" evidence="7">
    <location>
        <begin position="34"/>
        <end position="126"/>
    </location>
</feature>
<evidence type="ECO:0000256" key="4">
    <source>
        <dbReference type="ARBA" id="ARBA00022989"/>
    </source>
</evidence>
<dbReference type="EnsemblMetazoa" id="XM_038194978.1">
    <property type="protein sequence ID" value="XP_038050906.1"/>
    <property type="gene ID" value="LOC119724058"/>
</dbReference>
<name>A0A913ZIM1_PATMI</name>
<evidence type="ECO:0000256" key="2">
    <source>
        <dbReference type="ARBA" id="ARBA00022692"/>
    </source>
</evidence>
<evidence type="ECO:0000259" key="8">
    <source>
        <dbReference type="PROSITE" id="PS51212"/>
    </source>
</evidence>
<dbReference type="GO" id="GO:0005886">
    <property type="term" value="C:plasma membrane"/>
    <property type="evidence" value="ECO:0007669"/>
    <property type="project" value="TreeGrafter"/>
</dbReference>
<evidence type="ECO:0000256" key="5">
    <source>
        <dbReference type="ARBA" id="ARBA00023136"/>
    </source>
</evidence>
<accession>A0A913ZIM1</accession>
<organism evidence="9 10">
    <name type="scientific">Patiria miniata</name>
    <name type="common">Bat star</name>
    <name type="synonym">Asterina miniata</name>
    <dbReference type="NCBI Taxonomy" id="46514"/>
    <lineage>
        <taxon>Eukaryota</taxon>
        <taxon>Metazoa</taxon>
        <taxon>Echinodermata</taxon>
        <taxon>Eleutherozoa</taxon>
        <taxon>Asterozoa</taxon>
        <taxon>Asteroidea</taxon>
        <taxon>Valvatacea</taxon>
        <taxon>Valvatida</taxon>
        <taxon>Asterinidae</taxon>
        <taxon>Patiria</taxon>
    </lineage>
</organism>
<dbReference type="InterPro" id="IPR002889">
    <property type="entry name" value="WSC_carb-bd"/>
</dbReference>
<dbReference type="OMA" id="ESHDECY"/>
<evidence type="ECO:0000256" key="1">
    <source>
        <dbReference type="ARBA" id="ARBA00004167"/>
    </source>
</evidence>
<dbReference type="AlphaFoldDB" id="A0A913ZIM1"/>
<dbReference type="PANTHER" id="PTHR24269">
    <property type="entry name" value="KREMEN PROTEIN"/>
    <property type="match status" value="1"/>
</dbReference>
<keyword evidence="4" id="KW-1133">Transmembrane helix</keyword>
<keyword evidence="3 7" id="KW-0732">Signal</keyword>
<comment type="subcellular location">
    <subcellularLocation>
        <location evidence="1">Membrane</location>
        <topology evidence="1">Single-pass membrane protein</topology>
    </subcellularLocation>
</comment>
<protein>
    <recommendedName>
        <fullName evidence="8">WSC domain-containing protein</fullName>
    </recommendedName>
</protein>
<keyword evidence="5" id="KW-0472">Membrane</keyword>
<feature type="domain" description="WSC" evidence="8">
    <location>
        <begin position="34"/>
        <end position="125"/>
    </location>
</feature>
<evidence type="ECO:0000256" key="3">
    <source>
        <dbReference type="ARBA" id="ARBA00022729"/>
    </source>
</evidence>
<proteinExistence type="predicted"/>
<evidence type="ECO:0000256" key="7">
    <source>
        <dbReference type="SAM" id="SignalP"/>
    </source>
</evidence>
<dbReference type="PANTHER" id="PTHR24269:SF16">
    <property type="entry name" value="PROTEIN SLG1"/>
    <property type="match status" value="1"/>
</dbReference>
<feature type="signal peptide" evidence="7">
    <location>
        <begin position="1"/>
        <end position="33"/>
    </location>
</feature>
<reference evidence="9" key="1">
    <citation type="submission" date="2022-11" db="UniProtKB">
        <authorList>
            <consortium name="EnsemblMetazoa"/>
        </authorList>
    </citation>
    <scope>IDENTIFICATION</scope>
</reference>
<dbReference type="PROSITE" id="PS51212">
    <property type="entry name" value="WSC"/>
    <property type="match status" value="1"/>
</dbReference>
<evidence type="ECO:0000256" key="6">
    <source>
        <dbReference type="ARBA" id="ARBA00023180"/>
    </source>
</evidence>
<evidence type="ECO:0000313" key="9">
    <source>
        <dbReference type="EnsemblMetazoa" id="XP_038050906.1"/>
    </source>
</evidence>
<dbReference type="SMART" id="SM00321">
    <property type="entry name" value="WSC"/>
    <property type="match status" value="1"/>
</dbReference>